<evidence type="ECO:0000256" key="2">
    <source>
        <dbReference type="ARBA" id="ARBA00004429"/>
    </source>
</evidence>
<dbReference type="Pfam" id="PF08448">
    <property type="entry name" value="PAS_4"/>
    <property type="match status" value="1"/>
</dbReference>
<dbReference type="InterPro" id="IPR036097">
    <property type="entry name" value="HisK_dim/P_sf"/>
</dbReference>
<dbReference type="GO" id="GO:0005886">
    <property type="term" value="C:plasma membrane"/>
    <property type="evidence" value="ECO:0007669"/>
    <property type="project" value="UniProtKB-SubCell"/>
</dbReference>
<evidence type="ECO:0000259" key="11">
    <source>
        <dbReference type="PROSITE" id="PS50112"/>
    </source>
</evidence>
<evidence type="ECO:0000313" key="12">
    <source>
        <dbReference type="EMBL" id="MBL0392860.1"/>
    </source>
</evidence>
<dbReference type="PANTHER" id="PTHR43547:SF2">
    <property type="entry name" value="HYBRID SIGNAL TRANSDUCTION HISTIDINE KINASE C"/>
    <property type="match status" value="1"/>
</dbReference>
<dbReference type="InterPro" id="IPR035965">
    <property type="entry name" value="PAS-like_dom_sf"/>
</dbReference>
<dbReference type="Pfam" id="PF00512">
    <property type="entry name" value="HisKA"/>
    <property type="match status" value="1"/>
</dbReference>
<dbReference type="InterPro" id="IPR003594">
    <property type="entry name" value="HATPase_dom"/>
</dbReference>
<dbReference type="CDD" id="cd00082">
    <property type="entry name" value="HisKA"/>
    <property type="match status" value="1"/>
</dbReference>
<evidence type="ECO:0000313" key="13">
    <source>
        <dbReference type="Proteomes" id="UP000599109"/>
    </source>
</evidence>
<dbReference type="NCBIfam" id="TIGR00229">
    <property type="entry name" value="sensory_box"/>
    <property type="match status" value="1"/>
</dbReference>
<keyword evidence="4 7" id="KW-0597">Phosphoprotein</keyword>
<comment type="caution">
    <text evidence="12">The sequence shown here is derived from an EMBL/GenBank/DDBJ whole genome shotgun (WGS) entry which is preliminary data.</text>
</comment>
<dbReference type="PROSITE" id="PS50109">
    <property type="entry name" value="HIS_KIN"/>
    <property type="match status" value="1"/>
</dbReference>
<sequence>MKPNAYPVTAEAEPPAESSVSGSEYQALFDATDEGFCIIRLLLDPGGEPVDGVFLKANPSFERQSGMADVIGRNMRALPIAREADHWLRVLGSVVRTGQSIRMSDRSEPLGRWFDVHAFRIGEPAQALVAVRFSDITHRRQVEERLGSVRRIQTVGVLFWGQDFRLVDVNDGFLEMSGYARDEAIGLTWQQLAPPEFHRISRRAVQQVMTAGETTPYEKQYIRKDGTRWWGLFAARRVGDEVVEFVLDVTERKQAEEALREADRRKDEFLATLAHELRNPLAPIRTGLHILRRSLPPEPMPLRTLAVMDRQLDHLVRLVDDLLDIARIGAGKVRIERQVVSMREVLARSVEATQAAIDGKGHSLDISLCDEDCHVEGDLDRLAQVFSNLLSNAAKYTPPGGRIRLEVLARPDHALVRVSDTGFGIPKEQQDHVFELFSQVRDHQRHAEGGLGIGLSLVHSLVELHGGTVHVESDGPGQGSRFCVRLPRVAPPAAASSRAQELLPAAACRILVADDNADAAETLALLLEADGHEVMTAGNGVEAIARVRQFAPQVAFLDLEMPVMGGLEAARRIRALPEGGAVKLVALTGWGQTSDRERTREAGFDLHLVKPLGAQALQEALAQLRA</sequence>
<dbReference type="InterPro" id="IPR003661">
    <property type="entry name" value="HisK_dim/P_dom"/>
</dbReference>
<dbReference type="Pfam" id="PF13188">
    <property type="entry name" value="PAS_8"/>
    <property type="match status" value="1"/>
</dbReference>
<evidence type="ECO:0000256" key="5">
    <source>
        <dbReference type="ARBA" id="ARBA00022679"/>
    </source>
</evidence>
<keyword evidence="13" id="KW-1185">Reference proteome</keyword>
<dbReference type="InterPro" id="IPR005467">
    <property type="entry name" value="His_kinase_dom"/>
</dbReference>
<evidence type="ECO:0000256" key="4">
    <source>
        <dbReference type="ARBA" id="ARBA00022553"/>
    </source>
</evidence>
<evidence type="ECO:0000256" key="1">
    <source>
        <dbReference type="ARBA" id="ARBA00000085"/>
    </source>
</evidence>
<feature type="domain" description="Histidine kinase" evidence="9">
    <location>
        <begin position="272"/>
        <end position="490"/>
    </location>
</feature>
<evidence type="ECO:0000259" key="9">
    <source>
        <dbReference type="PROSITE" id="PS50109"/>
    </source>
</evidence>
<evidence type="ECO:0000256" key="3">
    <source>
        <dbReference type="ARBA" id="ARBA00012438"/>
    </source>
</evidence>
<dbReference type="PROSITE" id="PS50110">
    <property type="entry name" value="RESPONSE_REGULATORY"/>
    <property type="match status" value="1"/>
</dbReference>
<name>A0A936Z3D7_9BURK</name>
<dbReference type="PRINTS" id="PR00344">
    <property type="entry name" value="BCTRLSENSOR"/>
</dbReference>
<dbReference type="Gene3D" id="3.30.565.10">
    <property type="entry name" value="Histidine kinase-like ATPase, C-terminal domain"/>
    <property type="match status" value="1"/>
</dbReference>
<comment type="catalytic activity">
    <reaction evidence="1">
        <text>ATP + protein L-histidine = ADP + protein N-phospho-L-histidine.</text>
        <dbReference type="EC" id="2.7.13.3"/>
    </reaction>
</comment>
<reference evidence="12 13" key="1">
    <citation type="journal article" date="2017" name="Int. J. Syst. Evol. Microbiol.">
        <title>Ramlibacter monticola sp. nov., isolated from forest soil.</title>
        <authorList>
            <person name="Chaudhary D.K."/>
            <person name="Kim J."/>
        </authorList>
    </citation>
    <scope>NUCLEOTIDE SEQUENCE [LARGE SCALE GENOMIC DNA]</scope>
    <source>
        <strain evidence="12 13">KACC 19175</strain>
    </source>
</reference>
<dbReference type="FunFam" id="3.30.565.10:FF:000006">
    <property type="entry name" value="Sensor histidine kinase WalK"/>
    <property type="match status" value="1"/>
</dbReference>
<dbReference type="SMART" id="SM00448">
    <property type="entry name" value="REC"/>
    <property type="match status" value="1"/>
</dbReference>
<dbReference type="Gene3D" id="3.30.450.20">
    <property type="entry name" value="PAS domain"/>
    <property type="match status" value="2"/>
</dbReference>
<dbReference type="SMART" id="SM00091">
    <property type="entry name" value="PAS"/>
    <property type="match status" value="2"/>
</dbReference>
<accession>A0A936Z3D7</accession>
<dbReference type="InterPro" id="IPR004358">
    <property type="entry name" value="Sig_transdc_His_kin-like_C"/>
</dbReference>
<dbReference type="InterPro" id="IPR001789">
    <property type="entry name" value="Sig_transdc_resp-reg_receiver"/>
</dbReference>
<evidence type="ECO:0000256" key="7">
    <source>
        <dbReference type="PROSITE-ProRule" id="PRU00169"/>
    </source>
</evidence>
<comment type="subcellular location">
    <subcellularLocation>
        <location evidence="2">Cell inner membrane</location>
        <topology evidence="2">Multi-pass membrane protein</topology>
    </subcellularLocation>
</comment>
<feature type="region of interest" description="Disordered" evidence="8">
    <location>
        <begin position="1"/>
        <end position="21"/>
    </location>
</feature>
<evidence type="ECO:0000256" key="8">
    <source>
        <dbReference type="SAM" id="MobiDB-lite"/>
    </source>
</evidence>
<dbReference type="GO" id="GO:0000155">
    <property type="term" value="F:phosphorelay sensor kinase activity"/>
    <property type="evidence" value="ECO:0007669"/>
    <property type="project" value="InterPro"/>
</dbReference>
<dbReference type="PANTHER" id="PTHR43547">
    <property type="entry name" value="TWO-COMPONENT HISTIDINE KINASE"/>
    <property type="match status" value="1"/>
</dbReference>
<dbReference type="InterPro" id="IPR000014">
    <property type="entry name" value="PAS"/>
</dbReference>
<proteinExistence type="predicted"/>
<feature type="domain" description="PAS" evidence="11">
    <location>
        <begin position="142"/>
        <end position="212"/>
    </location>
</feature>
<dbReference type="Gene3D" id="1.10.287.130">
    <property type="match status" value="1"/>
</dbReference>
<dbReference type="SUPFAM" id="SSF55874">
    <property type="entry name" value="ATPase domain of HSP90 chaperone/DNA topoisomerase II/histidine kinase"/>
    <property type="match status" value="1"/>
</dbReference>
<dbReference type="InterPro" id="IPR036890">
    <property type="entry name" value="HATPase_C_sf"/>
</dbReference>
<evidence type="ECO:0000259" key="10">
    <source>
        <dbReference type="PROSITE" id="PS50110"/>
    </source>
</evidence>
<evidence type="ECO:0000256" key="6">
    <source>
        <dbReference type="ARBA" id="ARBA00022777"/>
    </source>
</evidence>
<feature type="domain" description="Response regulatory" evidence="10">
    <location>
        <begin position="509"/>
        <end position="625"/>
    </location>
</feature>
<dbReference type="Pfam" id="PF02518">
    <property type="entry name" value="HATPase_c"/>
    <property type="match status" value="1"/>
</dbReference>
<keyword evidence="6" id="KW-0418">Kinase</keyword>
<dbReference type="EMBL" id="JAEQNE010000004">
    <property type="protein sequence ID" value="MBL0392860.1"/>
    <property type="molecule type" value="Genomic_DNA"/>
</dbReference>
<dbReference type="SUPFAM" id="SSF52172">
    <property type="entry name" value="CheY-like"/>
    <property type="match status" value="1"/>
</dbReference>
<dbReference type="Gene3D" id="3.40.50.2300">
    <property type="match status" value="1"/>
</dbReference>
<dbReference type="EC" id="2.7.13.3" evidence="3"/>
<protein>
    <recommendedName>
        <fullName evidence="3">histidine kinase</fullName>
        <ecNumber evidence="3">2.7.13.3</ecNumber>
    </recommendedName>
</protein>
<dbReference type="SMART" id="SM00388">
    <property type="entry name" value="HisKA"/>
    <property type="match status" value="1"/>
</dbReference>
<dbReference type="CDD" id="cd00075">
    <property type="entry name" value="HATPase"/>
    <property type="match status" value="1"/>
</dbReference>
<organism evidence="12 13">
    <name type="scientific">Ramlibacter monticola</name>
    <dbReference type="NCBI Taxonomy" id="1926872"/>
    <lineage>
        <taxon>Bacteria</taxon>
        <taxon>Pseudomonadati</taxon>
        <taxon>Pseudomonadota</taxon>
        <taxon>Betaproteobacteria</taxon>
        <taxon>Burkholderiales</taxon>
        <taxon>Comamonadaceae</taxon>
        <taxon>Ramlibacter</taxon>
    </lineage>
</organism>
<dbReference type="Pfam" id="PF00072">
    <property type="entry name" value="Response_reg"/>
    <property type="match status" value="1"/>
</dbReference>
<dbReference type="PROSITE" id="PS50112">
    <property type="entry name" value="PAS"/>
    <property type="match status" value="1"/>
</dbReference>
<dbReference type="InterPro" id="IPR013656">
    <property type="entry name" value="PAS_4"/>
</dbReference>
<dbReference type="CDD" id="cd17580">
    <property type="entry name" value="REC_2_DhkD-like"/>
    <property type="match status" value="1"/>
</dbReference>
<dbReference type="SMART" id="SM00387">
    <property type="entry name" value="HATPase_c"/>
    <property type="match status" value="1"/>
</dbReference>
<dbReference type="SUPFAM" id="SSF47384">
    <property type="entry name" value="Homodimeric domain of signal transducing histidine kinase"/>
    <property type="match status" value="1"/>
</dbReference>
<feature type="modified residue" description="4-aspartylphosphate" evidence="7">
    <location>
        <position position="558"/>
    </location>
</feature>
<dbReference type="AlphaFoldDB" id="A0A936Z3D7"/>
<gene>
    <name evidence="12" type="ORF">JJ685_17110</name>
</gene>
<dbReference type="CDD" id="cd00130">
    <property type="entry name" value="PAS"/>
    <property type="match status" value="1"/>
</dbReference>
<dbReference type="RefSeq" id="WP_201675534.1">
    <property type="nucleotide sequence ID" value="NZ_JAEQNE010000004.1"/>
</dbReference>
<dbReference type="SUPFAM" id="SSF55785">
    <property type="entry name" value="PYP-like sensor domain (PAS domain)"/>
    <property type="match status" value="2"/>
</dbReference>
<dbReference type="Proteomes" id="UP000599109">
    <property type="component" value="Unassembled WGS sequence"/>
</dbReference>
<dbReference type="InterPro" id="IPR011006">
    <property type="entry name" value="CheY-like_superfamily"/>
</dbReference>
<keyword evidence="5" id="KW-0808">Transferase</keyword>